<dbReference type="Pfam" id="PF01636">
    <property type="entry name" value="APH"/>
    <property type="match status" value="1"/>
</dbReference>
<dbReference type="InterPro" id="IPR002575">
    <property type="entry name" value="Aminoglycoside_PTrfase"/>
</dbReference>
<dbReference type="InterPro" id="IPR011009">
    <property type="entry name" value="Kinase-like_dom_sf"/>
</dbReference>
<accession>A0ABT5FUQ8</accession>
<protein>
    <submittedName>
        <fullName evidence="2">Aminoglycoside phosphotransferase family protein</fullName>
    </submittedName>
</protein>
<gene>
    <name evidence="2" type="ORF">PO587_17595</name>
</gene>
<feature type="domain" description="Aminoglycoside phosphotransferase" evidence="1">
    <location>
        <begin position="51"/>
        <end position="258"/>
    </location>
</feature>
<organism evidence="2 3">
    <name type="scientific">Streptomyces gilvifuscus</name>
    <dbReference type="NCBI Taxonomy" id="1550617"/>
    <lineage>
        <taxon>Bacteria</taxon>
        <taxon>Bacillati</taxon>
        <taxon>Actinomycetota</taxon>
        <taxon>Actinomycetes</taxon>
        <taxon>Kitasatosporales</taxon>
        <taxon>Streptomycetaceae</taxon>
        <taxon>Streptomyces</taxon>
    </lineage>
</organism>
<dbReference type="Proteomes" id="UP001221328">
    <property type="component" value="Unassembled WGS sequence"/>
</dbReference>
<evidence type="ECO:0000313" key="3">
    <source>
        <dbReference type="Proteomes" id="UP001221328"/>
    </source>
</evidence>
<comment type="caution">
    <text evidence="2">The sequence shown here is derived from an EMBL/GenBank/DDBJ whole genome shotgun (WGS) entry which is preliminary data.</text>
</comment>
<dbReference type="Gene3D" id="3.90.1200.10">
    <property type="match status" value="1"/>
</dbReference>
<reference evidence="2 3" key="1">
    <citation type="journal article" date="2015" name="Int. J. Syst. Evol. Microbiol.">
        <title>Streptomyces gilvifuscus sp. nov., an actinomycete that produces antibacterial compounds isolated from soil.</title>
        <authorList>
            <person name="Nguyen T.M."/>
            <person name="Kim J."/>
        </authorList>
    </citation>
    <scope>NUCLEOTIDE SEQUENCE [LARGE SCALE GENOMIC DNA]</scope>
    <source>
        <strain evidence="2 3">T113</strain>
    </source>
</reference>
<dbReference type="EMBL" id="JAQOSK010000006">
    <property type="protein sequence ID" value="MDC2956285.1"/>
    <property type="molecule type" value="Genomic_DNA"/>
</dbReference>
<dbReference type="Gene3D" id="3.30.200.20">
    <property type="entry name" value="Phosphorylase Kinase, domain 1"/>
    <property type="match status" value="1"/>
</dbReference>
<proteinExistence type="predicted"/>
<dbReference type="SUPFAM" id="SSF56112">
    <property type="entry name" value="Protein kinase-like (PK-like)"/>
    <property type="match status" value="1"/>
</dbReference>
<evidence type="ECO:0000259" key="1">
    <source>
        <dbReference type="Pfam" id="PF01636"/>
    </source>
</evidence>
<dbReference type="RefSeq" id="WP_272175787.1">
    <property type="nucleotide sequence ID" value="NZ_JAQOSK010000006.1"/>
</dbReference>
<keyword evidence="3" id="KW-1185">Reference proteome</keyword>
<evidence type="ECO:0000313" key="2">
    <source>
        <dbReference type="EMBL" id="MDC2956285.1"/>
    </source>
</evidence>
<sequence>MNPTAPPASGVRTPWEELPPAVRDAVAGVLGGAVVHAETQTGGFSPGVASRVGTGHGRRAFVKAVSAHTNPHSPALHRAEARNAAALPPAVPAPRLLGSHDDGTWVALVFEEVDGRQPHVPWREEELGRVLDAVAELGRSLTPSPVAAPPVAEALAEDFSGWRRLCARPREELRGRVDAWPLDRLTRLADLADGWPDAAAGDTLAHADLRADNMLLTADGRVVFVDWPHAVRAAPWFDLLVMLPCVRAQGGPDPEEVFTAHPLGRDADPDGVTATLAALAGYFVEHSLRPAPPGLPTLRAFQRAQGEAATAWLRRRLAPGPA</sequence>
<name>A0ABT5FUQ8_9ACTN</name>